<keyword evidence="1" id="KW-0472">Membrane</keyword>
<proteinExistence type="predicted"/>
<feature type="transmembrane region" description="Helical" evidence="1">
    <location>
        <begin position="47"/>
        <end position="73"/>
    </location>
</feature>
<sequence length="97" mass="10866">MFSAFRFKHSFVNTLNLKFLRTNLRDSTVQFLSAALQCAKIDGGKNLLIVLICTMLASCDSCITNIFLLLGTWNIGCLDANQVSLKDCKKMVQQEKT</sequence>
<organism evidence="2 3">
    <name type="scientific">Daphnia magna</name>
    <dbReference type="NCBI Taxonomy" id="35525"/>
    <lineage>
        <taxon>Eukaryota</taxon>
        <taxon>Metazoa</taxon>
        <taxon>Ecdysozoa</taxon>
        <taxon>Arthropoda</taxon>
        <taxon>Crustacea</taxon>
        <taxon>Branchiopoda</taxon>
        <taxon>Diplostraca</taxon>
        <taxon>Cladocera</taxon>
        <taxon>Anomopoda</taxon>
        <taxon>Daphniidae</taxon>
        <taxon>Daphnia</taxon>
    </lineage>
</organism>
<evidence type="ECO:0000313" key="2">
    <source>
        <dbReference type="EMBL" id="KAK4029155.1"/>
    </source>
</evidence>
<dbReference type="Proteomes" id="UP001234178">
    <property type="component" value="Unassembled WGS sequence"/>
</dbReference>
<name>A0ABR0AVN9_9CRUS</name>
<protein>
    <submittedName>
        <fullName evidence="2">Uncharacterized protein</fullName>
    </submittedName>
</protein>
<accession>A0ABR0AVN9</accession>
<keyword evidence="3" id="KW-1185">Reference proteome</keyword>
<evidence type="ECO:0000313" key="3">
    <source>
        <dbReference type="Proteomes" id="UP001234178"/>
    </source>
</evidence>
<reference evidence="2 3" key="1">
    <citation type="journal article" date="2023" name="Nucleic Acids Res.">
        <title>The hologenome of Daphnia magna reveals possible DNA methylation and microbiome-mediated evolution of the host genome.</title>
        <authorList>
            <person name="Chaturvedi A."/>
            <person name="Li X."/>
            <person name="Dhandapani V."/>
            <person name="Marshall H."/>
            <person name="Kissane S."/>
            <person name="Cuenca-Cambronero M."/>
            <person name="Asole G."/>
            <person name="Calvet F."/>
            <person name="Ruiz-Romero M."/>
            <person name="Marangio P."/>
            <person name="Guigo R."/>
            <person name="Rago D."/>
            <person name="Mirbahai L."/>
            <person name="Eastwood N."/>
            <person name="Colbourne J.K."/>
            <person name="Zhou J."/>
            <person name="Mallon E."/>
            <person name="Orsini L."/>
        </authorList>
    </citation>
    <scope>NUCLEOTIDE SEQUENCE [LARGE SCALE GENOMIC DNA]</scope>
    <source>
        <strain evidence="2">LRV0_1</strain>
    </source>
</reference>
<keyword evidence="1" id="KW-1133">Transmembrane helix</keyword>
<comment type="caution">
    <text evidence="2">The sequence shown here is derived from an EMBL/GenBank/DDBJ whole genome shotgun (WGS) entry which is preliminary data.</text>
</comment>
<keyword evidence="1" id="KW-0812">Transmembrane</keyword>
<dbReference type="EMBL" id="JAOYFB010000039">
    <property type="protein sequence ID" value="KAK4029155.1"/>
    <property type="molecule type" value="Genomic_DNA"/>
</dbReference>
<gene>
    <name evidence="2" type="ORF">OUZ56_022165</name>
</gene>
<evidence type="ECO:0000256" key="1">
    <source>
        <dbReference type="SAM" id="Phobius"/>
    </source>
</evidence>